<keyword evidence="5 8" id="KW-0804">Transcription</keyword>
<feature type="domain" description="Transcription elongation factor GreA/GreB N-terminal" evidence="11">
    <location>
        <begin position="5"/>
        <end position="75"/>
    </location>
</feature>
<dbReference type="GO" id="GO:0006354">
    <property type="term" value="P:DNA-templated transcription elongation"/>
    <property type="evidence" value="ECO:0007669"/>
    <property type="project" value="TreeGrafter"/>
</dbReference>
<evidence type="ECO:0000259" key="11">
    <source>
        <dbReference type="Pfam" id="PF03449"/>
    </source>
</evidence>
<evidence type="ECO:0000256" key="5">
    <source>
        <dbReference type="ARBA" id="ARBA00023163"/>
    </source>
</evidence>
<dbReference type="FunFam" id="1.10.287.180:FF:000001">
    <property type="entry name" value="Transcription elongation factor GreA"/>
    <property type="match status" value="1"/>
</dbReference>
<dbReference type="NCBIfam" id="TIGR01462">
    <property type="entry name" value="greA"/>
    <property type="match status" value="1"/>
</dbReference>
<dbReference type="SUPFAM" id="SSF46557">
    <property type="entry name" value="GreA transcript cleavage protein, N-terminal domain"/>
    <property type="match status" value="1"/>
</dbReference>
<dbReference type="AlphaFoldDB" id="A0A931PTU9"/>
<dbReference type="InterPro" id="IPR022691">
    <property type="entry name" value="Tscrpt_elong_fac_GreA/B_N"/>
</dbReference>
<dbReference type="InterPro" id="IPR036953">
    <property type="entry name" value="GreA/GreB_C_sf"/>
</dbReference>
<dbReference type="GO" id="GO:0003677">
    <property type="term" value="F:DNA binding"/>
    <property type="evidence" value="ECO:0007669"/>
    <property type="project" value="UniProtKB-UniRule"/>
</dbReference>
<evidence type="ECO:0000256" key="8">
    <source>
        <dbReference type="HAMAP-Rule" id="MF_00105"/>
    </source>
</evidence>
<dbReference type="GO" id="GO:0070063">
    <property type="term" value="F:RNA polymerase binding"/>
    <property type="evidence" value="ECO:0007669"/>
    <property type="project" value="InterPro"/>
</dbReference>
<evidence type="ECO:0000256" key="1">
    <source>
        <dbReference type="ARBA" id="ARBA00008213"/>
    </source>
</evidence>
<evidence type="ECO:0000256" key="2">
    <source>
        <dbReference type="ARBA" id="ARBA00013729"/>
    </source>
</evidence>
<dbReference type="PROSITE" id="PS00830">
    <property type="entry name" value="GREAB_2"/>
    <property type="match status" value="1"/>
</dbReference>
<protein>
    <recommendedName>
        <fullName evidence="2 8">Transcription elongation factor GreA</fullName>
    </recommendedName>
    <alternativeName>
        <fullName evidence="7 8">Transcript cleavage factor GreA</fullName>
    </alternativeName>
</protein>
<keyword evidence="12" id="KW-0251">Elongation factor</keyword>
<dbReference type="PANTHER" id="PTHR30437:SF4">
    <property type="entry name" value="TRANSCRIPTION ELONGATION FACTOR GREA"/>
    <property type="match status" value="1"/>
</dbReference>
<evidence type="ECO:0000256" key="7">
    <source>
        <dbReference type="ARBA" id="ARBA00030776"/>
    </source>
</evidence>
<evidence type="ECO:0000256" key="9">
    <source>
        <dbReference type="RuleBase" id="RU000556"/>
    </source>
</evidence>
<evidence type="ECO:0000259" key="10">
    <source>
        <dbReference type="Pfam" id="PF01272"/>
    </source>
</evidence>
<name>A0A931PTU9_FIMGI</name>
<dbReference type="InterPro" id="IPR023459">
    <property type="entry name" value="Tscrpt_elong_fac_GreA/B_fam"/>
</dbReference>
<keyword evidence="3 8" id="KW-0805">Transcription regulation</keyword>
<accession>A0A931PTU9</accession>
<dbReference type="Pfam" id="PF03449">
    <property type="entry name" value="GreA_GreB_N"/>
    <property type="match status" value="1"/>
</dbReference>
<dbReference type="SUPFAM" id="SSF54534">
    <property type="entry name" value="FKBP-like"/>
    <property type="match status" value="1"/>
</dbReference>
<keyword evidence="12" id="KW-0648">Protein biosynthesis</keyword>
<dbReference type="PANTHER" id="PTHR30437">
    <property type="entry name" value="TRANSCRIPTION ELONGATION FACTOR GREA"/>
    <property type="match status" value="1"/>
</dbReference>
<feature type="domain" description="Transcription elongation factor GreA/GreB C-terminal" evidence="10">
    <location>
        <begin position="85"/>
        <end position="153"/>
    </location>
</feature>
<evidence type="ECO:0000256" key="3">
    <source>
        <dbReference type="ARBA" id="ARBA00023015"/>
    </source>
</evidence>
<evidence type="ECO:0000256" key="4">
    <source>
        <dbReference type="ARBA" id="ARBA00023125"/>
    </source>
</evidence>
<dbReference type="GO" id="GO:0032784">
    <property type="term" value="P:regulation of DNA-templated transcription elongation"/>
    <property type="evidence" value="ECO:0007669"/>
    <property type="project" value="UniProtKB-UniRule"/>
</dbReference>
<evidence type="ECO:0000313" key="13">
    <source>
        <dbReference type="Proteomes" id="UP000727962"/>
    </source>
</evidence>
<evidence type="ECO:0000256" key="6">
    <source>
        <dbReference type="ARBA" id="ARBA00024916"/>
    </source>
</evidence>
<evidence type="ECO:0000313" key="12">
    <source>
        <dbReference type="EMBL" id="MBI1755847.1"/>
    </source>
</evidence>
<dbReference type="GO" id="GO:0003746">
    <property type="term" value="F:translation elongation factor activity"/>
    <property type="evidence" value="ECO:0007669"/>
    <property type="project" value="UniProtKB-KW"/>
</dbReference>
<dbReference type="PIRSF" id="PIRSF006092">
    <property type="entry name" value="GreA_GreB"/>
    <property type="match status" value="1"/>
</dbReference>
<comment type="similarity">
    <text evidence="1 8 9">Belongs to the GreA/GreB family.</text>
</comment>
<dbReference type="InterPro" id="IPR018151">
    <property type="entry name" value="TF_GreA/GreB_CS"/>
</dbReference>
<gene>
    <name evidence="8" type="primary">greA</name>
    <name evidence="12" type="ORF">HYR64_01915</name>
</gene>
<comment type="caution">
    <text evidence="12">The sequence shown here is derived from an EMBL/GenBank/DDBJ whole genome shotgun (WGS) entry which is preliminary data.</text>
</comment>
<dbReference type="HAMAP" id="MF_00105">
    <property type="entry name" value="GreA_GreB"/>
    <property type="match status" value="1"/>
</dbReference>
<dbReference type="InterPro" id="IPR028624">
    <property type="entry name" value="Tscrpt_elong_fac_GreA/B"/>
</dbReference>
<dbReference type="InterPro" id="IPR001437">
    <property type="entry name" value="Tscrpt_elong_fac_GreA/B_C"/>
</dbReference>
<dbReference type="Pfam" id="PF01272">
    <property type="entry name" value="GreA_GreB"/>
    <property type="match status" value="1"/>
</dbReference>
<reference evidence="12" key="1">
    <citation type="submission" date="2020-07" db="EMBL/GenBank/DDBJ databases">
        <title>Huge and variable diversity of episymbiotic CPR bacteria and DPANN archaea in groundwater ecosystems.</title>
        <authorList>
            <person name="He C.Y."/>
            <person name="Keren R."/>
            <person name="Whittaker M."/>
            <person name="Farag I.F."/>
            <person name="Doudna J."/>
            <person name="Cate J.H.D."/>
            <person name="Banfield J.F."/>
        </authorList>
    </citation>
    <scope>NUCLEOTIDE SEQUENCE</scope>
    <source>
        <strain evidence="12">NC_groundwater_17_Pr7_B-0.1um_64_12</strain>
    </source>
</reference>
<proteinExistence type="inferred from homology"/>
<dbReference type="EMBL" id="JACOSL010000013">
    <property type="protein sequence ID" value="MBI1755847.1"/>
    <property type="molecule type" value="Genomic_DNA"/>
</dbReference>
<dbReference type="InterPro" id="IPR036805">
    <property type="entry name" value="Tscrpt_elong_fac_GreA/B_N_sf"/>
</dbReference>
<dbReference type="Proteomes" id="UP000727962">
    <property type="component" value="Unassembled WGS sequence"/>
</dbReference>
<dbReference type="InterPro" id="IPR006359">
    <property type="entry name" value="Tscrpt_elong_fac_GreA"/>
</dbReference>
<keyword evidence="4 8" id="KW-0238">DNA-binding</keyword>
<dbReference type="Gene3D" id="3.10.50.30">
    <property type="entry name" value="Transcription elongation factor, GreA/GreB, C-terminal domain"/>
    <property type="match status" value="1"/>
</dbReference>
<comment type="function">
    <text evidence="6 8 9">Necessary for efficient RNA polymerase transcription elongation past template-encoded arresting sites. The arresting sites in DNA have the property of trapping a certain fraction of elongating RNA polymerases that pass through, resulting in locked ternary complexes. Cleavage of the nascent transcript by cleavage factors such as GreA or GreB allows the resumption of elongation from the new 3'terminus. GreA releases sequences of 2 to 3 nucleotides.</text>
</comment>
<organism evidence="12 13">
    <name type="scientific">Fimbriimonas ginsengisoli</name>
    <dbReference type="NCBI Taxonomy" id="1005039"/>
    <lineage>
        <taxon>Bacteria</taxon>
        <taxon>Bacillati</taxon>
        <taxon>Armatimonadota</taxon>
        <taxon>Fimbriimonadia</taxon>
        <taxon>Fimbriimonadales</taxon>
        <taxon>Fimbriimonadaceae</taxon>
        <taxon>Fimbriimonas</taxon>
    </lineage>
</organism>
<dbReference type="PROSITE" id="PS00829">
    <property type="entry name" value="GREAB_1"/>
    <property type="match status" value="1"/>
</dbReference>
<sequence length="156" mass="17009">MANEILVTEEGYGKLKAELEDLKGPVRRRIADAIREAKGHGDLRENAAYHEARLNQRRNEQRVAELEKALQLAKIVSRPDTQGAHLGSHVTLLDLDLADEFAVKLVGSYEGDVAHDLISITSPLGGALIGKIAGDEVDVDTPGGKHRYRVIGLTQL</sequence>
<dbReference type="Gene3D" id="1.10.287.180">
    <property type="entry name" value="Transcription elongation factor, GreA/GreB, N-terminal domain"/>
    <property type="match status" value="1"/>
</dbReference>